<dbReference type="GO" id="GO:0015074">
    <property type="term" value="P:DNA integration"/>
    <property type="evidence" value="ECO:0007669"/>
    <property type="project" value="UniProtKB-KW"/>
</dbReference>
<dbReference type="Proteomes" id="UP000268007">
    <property type="component" value="Unassembled WGS sequence"/>
</dbReference>
<evidence type="ECO:0000313" key="8">
    <source>
        <dbReference type="EMBL" id="RKR81895.1"/>
    </source>
</evidence>
<accession>A0A495IYV9</accession>
<dbReference type="SMART" id="SM00857">
    <property type="entry name" value="Resolvase"/>
    <property type="match status" value="1"/>
</dbReference>
<proteinExistence type="predicted"/>
<dbReference type="Pfam" id="PF00239">
    <property type="entry name" value="Resolvase"/>
    <property type="match status" value="1"/>
</dbReference>
<organism evidence="8 9">
    <name type="scientific">Mucilaginibacter gracilis</name>
    <dbReference type="NCBI Taxonomy" id="423350"/>
    <lineage>
        <taxon>Bacteria</taxon>
        <taxon>Pseudomonadati</taxon>
        <taxon>Bacteroidota</taxon>
        <taxon>Sphingobacteriia</taxon>
        <taxon>Sphingobacteriales</taxon>
        <taxon>Sphingobacteriaceae</taxon>
        <taxon>Mucilaginibacter</taxon>
    </lineage>
</organism>
<dbReference type="InterPro" id="IPR006119">
    <property type="entry name" value="Resolv_N"/>
</dbReference>
<dbReference type="Pfam" id="PF07508">
    <property type="entry name" value="Recombinase"/>
    <property type="match status" value="1"/>
</dbReference>
<dbReference type="CDD" id="cd00338">
    <property type="entry name" value="Ser_Recombinase"/>
    <property type="match status" value="1"/>
</dbReference>
<evidence type="ECO:0000256" key="3">
    <source>
        <dbReference type="ARBA" id="ARBA00023172"/>
    </source>
</evidence>
<name>A0A495IYV9_9SPHI</name>
<evidence type="ECO:0000259" key="6">
    <source>
        <dbReference type="PROSITE" id="PS51736"/>
    </source>
</evidence>
<dbReference type="InterPro" id="IPR006118">
    <property type="entry name" value="Recombinase_CS"/>
</dbReference>
<evidence type="ECO:0000259" key="7">
    <source>
        <dbReference type="PROSITE" id="PS51737"/>
    </source>
</evidence>
<dbReference type="SUPFAM" id="SSF53041">
    <property type="entry name" value="Resolvase-like"/>
    <property type="match status" value="1"/>
</dbReference>
<protein>
    <submittedName>
        <fullName evidence="8">DNA invertase Pin-like site-specific DNA recombinase</fullName>
    </submittedName>
</protein>
<dbReference type="InterPro" id="IPR050639">
    <property type="entry name" value="SSR_resolvase"/>
</dbReference>
<evidence type="ECO:0000256" key="1">
    <source>
        <dbReference type="ARBA" id="ARBA00022908"/>
    </source>
</evidence>
<comment type="caution">
    <text evidence="8">The sequence shown here is derived from an EMBL/GenBank/DDBJ whole genome shotgun (WGS) entry which is preliminary data.</text>
</comment>
<dbReference type="RefSeq" id="WP_121197551.1">
    <property type="nucleotide sequence ID" value="NZ_RBKU01000001.1"/>
</dbReference>
<sequence>MSAADLYIRVSTDEQADKGYSQRNQEEMLRRYCEQHAIEVREVIREDHSAKTFNRPAWKSYLLRLKKKRWQDGQLVLFTKWDRFSRNAGDAYQMISLLRSFGVEPQAIDQPLDLAIPENKMMLAFYLAAPEVENDRRALNVLQGMRRARKEGRWVSSAPIGYANLSAADGRKYIAAKYPAADIIRWVFEEIRKQEFHTEQVWKIAVKKGLKTGRNNFYKLIRNPIYCGKIIVPALKDEPAYWAEGQHEGLISETLFKDVQLILSGRRKKKRQFFVPGQLPLRGFIRCSCDRVLSGSASKGRNAYYYYYHGFRSCPCRYKAEEVHSAFIALLNQFKAQAKFGSVFRAVVKERLAVKQGISASQRETLVQKIKSLQERIHQARDLMLSGDLEPVDYQQIKIEGEAQLGSMQSTLDELPDLDLQLDDIFSQPKNTLPELSRAFKLADTEHKRKLTGMLFPGKLTYTGRAVFYDRTFWVLEKVYVASAI</sequence>
<dbReference type="OrthoDB" id="9815006at2"/>
<evidence type="ECO:0000256" key="4">
    <source>
        <dbReference type="PIRSR" id="PIRSR606118-50"/>
    </source>
</evidence>
<dbReference type="PANTHER" id="PTHR30461">
    <property type="entry name" value="DNA-INVERTASE FROM LAMBDOID PROPHAGE"/>
    <property type="match status" value="1"/>
</dbReference>
<dbReference type="InterPro" id="IPR038109">
    <property type="entry name" value="DNA_bind_recomb_sf"/>
</dbReference>
<feature type="domain" description="Resolvase/invertase-type recombinase catalytic" evidence="6">
    <location>
        <begin position="3"/>
        <end position="152"/>
    </location>
</feature>
<feature type="domain" description="Recombinase" evidence="7">
    <location>
        <begin position="159"/>
        <end position="269"/>
    </location>
</feature>
<keyword evidence="2" id="KW-0238">DNA-binding</keyword>
<dbReference type="InterPro" id="IPR011109">
    <property type="entry name" value="DNA_bind_recombinase_dom"/>
</dbReference>
<dbReference type="GO" id="GO:0000150">
    <property type="term" value="F:DNA strand exchange activity"/>
    <property type="evidence" value="ECO:0007669"/>
    <property type="project" value="InterPro"/>
</dbReference>
<dbReference type="PROSITE" id="PS51737">
    <property type="entry name" value="RECOMBINASE_DNA_BIND"/>
    <property type="match status" value="1"/>
</dbReference>
<dbReference type="PROSITE" id="PS51736">
    <property type="entry name" value="RECOMBINASES_3"/>
    <property type="match status" value="1"/>
</dbReference>
<dbReference type="EMBL" id="RBKU01000001">
    <property type="protein sequence ID" value="RKR81895.1"/>
    <property type="molecule type" value="Genomic_DNA"/>
</dbReference>
<keyword evidence="1" id="KW-0229">DNA integration</keyword>
<dbReference type="PANTHER" id="PTHR30461:SF23">
    <property type="entry name" value="DNA RECOMBINASE-RELATED"/>
    <property type="match status" value="1"/>
</dbReference>
<dbReference type="Gene3D" id="3.90.1750.20">
    <property type="entry name" value="Putative Large Serine Recombinase, Chain B, Domain 2"/>
    <property type="match status" value="1"/>
</dbReference>
<dbReference type="InterPro" id="IPR036162">
    <property type="entry name" value="Resolvase-like_N_sf"/>
</dbReference>
<evidence type="ECO:0000256" key="5">
    <source>
        <dbReference type="PROSITE-ProRule" id="PRU10137"/>
    </source>
</evidence>
<keyword evidence="3" id="KW-0233">DNA recombination</keyword>
<dbReference type="AlphaFoldDB" id="A0A495IYV9"/>
<dbReference type="GO" id="GO:0003677">
    <property type="term" value="F:DNA binding"/>
    <property type="evidence" value="ECO:0007669"/>
    <property type="project" value="UniProtKB-KW"/>
</dbReference>
<dbReference type="Gene3D" id="3.40.50.1390">
    <property type="entry name" value="Resolvase, N-terminal catalytic domain"/>
    <property type="match status" value="1"/>
</dbReference>
<dbReference type="PROSITE" id="PS00397">
    <property type="entry name" value="RECOMBINASES_1"/>
    <property type="match status" value="1"/>
</dbReference>
<keyword evidence="9" id="KW-1185">Reference proteome</keyword>
<feature type="active site" description="O-(5'-phospho-DNA)-serine intermediate" evidence="4 5">
    <location>
        <position position="11"/>
    </location>
</feature>
<evidence type="ECO:0000256" key="2">
    <source>
        <dbReference type="ARBA" id="ARBA00023125"/>
    </source>
</evidence>
<reference evidence="8 9" key="1">
    <citation type="submission" date="2018-10" db="EMBL/GenBank/DDBJ databases">
        <title>Genomic Encyclopedia of Archaeal and Bacterial Type Strains, Phase II (KMG-II): from individual species to whole genera.</title>
        <authorList>
            <person name="Goeker M."/>
        </authorList>
    </citation>
    <scope>NUCLEOTIDE SEQUENCE [LARGE SCALE GENOMIC DNA]</scope>
    <source>
        <strain evidence="8 9">DSM 18602</strain>
    </source>
</reference>
<gene>
    <name evidence="8" type="ORF">BDD43_2056</name>
</gene>
<evidence type="ECO:0000313" key="9">
    <source>
        <dbReference type="Proteomes" id="UP000268007"/>
    </source>
</evidence>